<sequence length="456" mass="52930">MFTQNITTGILSHKWESLNHLWSIVMLAYKMLPADLQAPLGEESRRALYFKEIESKIFISVSIKSTAVHNLHISEWCWCKDDEVKMTLGATSPDTNITGESTGNGVANDGYLTYQDAVTGDNEYRYLFLPWFIQREYQLPLKEIEPDSIMKHLKEDEKRVQRIMLDDYKMVLTPEQVLWRRQTKRAQKDLFPQEFPETAEDAFVSSGKHFFAVKKILELLKDARAWNKANTPDTDERFIEYEKPNKNDVYVAGADTSEGVNDNCTLKIINVTKRRHAFKYRGKVGIKTFYNVCNEWCRTYNNALLAVERNNTGHAVILGLDEICRYRNLFYETQSTRAKMKMSDKPKIKLGWDTNKLSRTKMLIDLKQAIEGDEEDDIDTFQPMYSIYDEDMLKELLTFINNDGKYEASEGKLDDEVIAEAIANQMFMLKYRTSRKIVNKGGKIFVSDKRESATLF</sequence>
<reference evidence="1" key="1">
    <citation type="journal article" date="2020" name="mSystems">
        <title>Genome- and Community-Level Interaction Insights into Carbon Utilization and Element Cycling Functions of Hydrothermarchaeota in Hydrothermal Sediment.</title>
        <authorList>
            <person name="Zhou Z."/>
            <person name="Liu Y."/>
            <person name="Xu W."/>
            <person name="Pan J."/>
            <person name="Luo Z.H."/>
            <person name="Li M."/>
        </authorList>
    </citation>
    <scope>NUCLEOTIDE SEQUENCE [LARGE SCALE GENOMIC DNA]</scope>
    <source>
        <strain evidence="1">HyVt-345</strain>
    </source>
</reference>
<evidence type="ECO:0008006" key="2">
    <source>
        <dbReference type="Google" id="ProtNLM"/>
    </source>
</evidence>
<protein>
    <recommendedName>
        <fullName evidence="2">Terminase-like family protein</fullName>
    </recommendedName>
</protein>
<name>A0A831QNJ5_9FLAO</name>
<proteinExistence type="predicted"/>
<dbReference type="Gene3D" id="3.40.50.300">
    <property type="entry name" value="P-loop containing nucleotide triphosphate hydrolases"/>
    <property type="match status" value="1"/>
</dbReference>
<evidence type="ECO:0000313" key="1">
    <source>
        <dbReference type="EMBL" id="HEA21448.1"/>
    </source>
</evidence>
<comment type="caution">
    <text evidence="1">The sequence shown here is derived from an EMBL/GenBank/DDBJ whole genome shotgun (WGS) entry which is preliminary data.</text>
</comment>
<gene>
    <name evidence="1" type="ORF">ENH87_11070</name>
</gene>
<dbReference type="Proteomes" id="UP000886191">
    <property type="component" value="Unassembled WGS sequence"/>
</dbReference>
<dbReference type="InterPro" id="IPR027417">
    <property type="entry name" value="P-loop_NTPase"/>
</dbReference>
<accession>A0A831QNJ5</accession>
<organism evidence="1">
    <name type="scientific">Pricia antarctica</name>
    <dbReference type="NCBI Taxonomy" id="641691"/>
    <lineage>
        <taxon>Bacteria</taxon>
        <taxon>Pseudomonadati</taxon>
        <taxon>Bacteroidota</taxon>
        <taxon>Flavobacteriia</taxon>
        <taxon>Flavobacteriales</taxon>
        <taxon>Flavobacteriaceae</taxon>
        <taxon>Pricia</taxon>
    </lineage>
</organism>
<dbReference type="Gene3D" id="3.30.420.240">
    <property type="match status" value="1"/>
</dbReference>
<dbReference type="AlphaFoldDB" id="A0A831QNJ5"/>
<dbReference type="EMBL" id="DRGL01000039">
    <property type="protein sequence ID" value="HEA21448.1"/>
    <property type="molecule type" value="Genomic_DNA"/>
</dbReference>